<keyword evidence="2" id="KW-1185">Reference proteome</keyword>
<dbReference type="RefSeq" id="XP_061844453.1">
    <property type="nucleotide sequence ID" value="XM_061988433.1"/>
</dbReference>
<dbReference type="EMBL" id="AFNW01000062">
    <property type="protein sequence ID" value="EKJ77171.1"/>
    <property type="molecule type" value="Genomic_DNA"/>
</dbReference>
<dbReference type="Proteomes" id="UP000007978">
    <property type="component" value="Chromosome 1"/>
</dbReference>
<accession>K3UWW5</accession>
<name>K3UWW5_FUSPC</name>
<gene>
    <name evidence="1" type="ORF">FPSE_02621</name>
</gene>
<evidence type="ECO:0000313" key="2">
    <source>
        <dbReference type="Proteomes" id="UP000007978"/>
    </source>
</evidence>
<dbReference type="GeneID" id="20361240"/>
<evidence type="ECO:0000313" key="1">
    <source>
        <dbReference type="EMBL" id="EKJ77171.1"/>
    </source>
</evidence>
<dbReference type="HOGENOM" id="CLU_3413114_0_0_1"/>
<proteinExistence type="predicted"/>
<organism evidence="1 2">
    <name type="scientific">Fusarium pseudograminearum (strain CS3096)</name>
    <name type="common">Wheat and barley crown-rot fungus</name>
    <dbReference type="NCBI Taxonomy" id="1028729"/>
    <lineage>
        <taxon>Eukaryota</taxon>
        <taxon>Fungi</taxon>
        <taxon>Dikarya</taxon>
        <taxon>Ascomycota</taxon>
        <taxon>Pezizomycotina</taxon>
        <taxon>Sordariomycetes</taxon>
        <taxon>Hypocreomycetidae</taxon>
        <taxon>Hypocreales</taxon>
        <taxon>Nectriaceae</taxon>
        <taxon>Fusarium</taxon>
    </lineage>
</organism>
<sequence length="28" mass="3373">MPATVRRLLEEERDEGTIWVQTCEIRQL</sequence>
<protein>
    <submittedName>
        <fullName evidence="1">Uncharacterized protein</fullName>
    </submittedName>
</protein>
<reference evidence="1 2" key="1">
    <citation type="journal article" date="2012" name="PLoS Pathog.">
        <title>Comparative pathogenomics reveals horizontally acquired novel virulence genes in fungi infecting cereal hosts.</title>
        <authorList>
            <person name="Gardiner D.M."/>
            <person name="McDonald M.C."/>
            <person name="Covarelli L."/>
            <person name="Solomon P.S."/>
            <person name="Rusu A.G."/>
            <person name="Marshall M."/>
            <person name="Kazan K."/>
            <person name="Chakraborty S."/>
            <person name="McDonald B.A."/>
            <person name="Manners J.M."/>
        </authorList>
    </citation>
    <scope>NUCLEOTIDE SEQUENCE [LARGE SCALE GENOMIC DNA]</scope>
    <source>
        <strain evidence="1 2">CS3096</strain>
    </source>
</reference>
<comment type="caution">
    <text evidence="1">The sequence shown here is derived from an EMBL/GenBank/DDBJ whole genome shotgun (WGS) entry which is preliminary data.</text>
</comment>
<dbReference type="AlphaFoldDB" id="K3UWW5"/>